<feature type="chain" id="PRO_5044241564" evidence="1">
    <location>
        <begin position="23"/>
        <end position="83"/>
    </location>
</feature>
<evidence type="ECO:0000313" key="2">
    <source>
        <dbReference type="EMBL" id="XDP99384.1"/>
    </source>
</evidence>
<evidence type="ECO:0000256" key="1">
    <source>
        <dbReference type="SAM" id="SignalP"/>
    </source>
</evidence>
<sequence length="83" mass="9055">MKFGHLLAAGFFGAIIALGAQAAGTHSRADQPAPAARDTRTFDERMQDQGRQDWGDIDGHKDCWAHVGDTSYVLCRDGYRTSS</sequence>
<organism evidence="2">
    <name type="scientific">Streptomyces sp. R08</name>
    <dbReference type="NCBI Taxonomy" id="3238624"/>
    <lineage>
        <taxon>Bacteria</taxon>
        <taxon>Bacillati</taxon>
        <taxon>Actinomycetota</taxon>
        <taxon>Actinomycetes</taxon>
        <taxon>Kitasatosporales</taxon>
        <taxon>Streptomycetaceae</taxon>
        <taxon>Streptomyces</taxon>
    </lineage>
</organism>
<gene>
    <name evidence="2" type="ORF">AB5J58_03940</name>
</gene>
<reference evidence="2" key="1">
    <citation type="submission" date="2024-07" db="EMBL/GenBank/DDBJ databases">
        <authorList>
            <person name="Yu S.T."/>
        </authorList>
    </citation>
    <scope>NUCLEOTIDE SEQUENCE</scope>
    <source>
        <strain evidence="2">R08</strain>
    </source>
</reference>
<keyword evidence="1" id="KW-0732">Signal</keyword>
<accession>A0AB39M030</accession>
<protein>
    <submittedName>
        <fullName evidence="2">Uncharacterized protein</fullName>
    </submittedName>
</protein>
<dbReference type="AlphaFoldDB" id="A0AB39M030"/>
<feature type="signal peptide" evidence="1">
    <location>
        <begin position="1"/>
        <end position="22"/>
    </location>
</feature>
<name>A0AB39M030_9ACTN</name>
<dbReference type="RefSeq" id="WP_369186504.1">
    <property type="nucleotide sequence ID" value="NZ_CP163431.1"/>
</dbReference>
<proteinExistence type="predicted"/>
<dbReference type="EMBL" id="CP163431">
    <property type="protein sequence ID" value="XDP99384.1"/>
    <property type="molecule type" value="Genomic_DNA"/>
</dbReference>